<proteinExistence type="predicted"/>
<evidence type="ECO:0000256" key="3">
    <source>
        <dbReference type="ARBA" id="ARBA00022679"/>
    </source>
</evidence>
<keyword evidence="4" id="KW-0750">Starch biosynthesis</keyword>
<comment type="pathway">
    <text evidence="1">Glycan biosynthesis; starch biosynthesis.</text>
</comment>
<evidence type="ECO:0000256" key="2">
    <source>
        <dbReference type="ARBA" id="ARBA00022676"/>
    </source>
</evidence>
<evidence type="ECO:0000259" key="5">
    <source>
        <dbReference type="Pfam" id="PF08323"/>
    </source>
</evidence>
<dbReference type="GO" id="GO:0019252">
    <property type="term" value="P:starch biosynthetic process"/>
    <property type="evidence" value="ECO:0007669"/>
    <property type="project" value="UniProtKB-UniPathway"/>
</dbReference>
<protein>
    <recommendedName>
        <fullName evidence="5">Starch synthase catalytic domain-containing protein</fullName>
    </recommendedName>
</protein>
<keyword evidence="7" id="KW-1185">Reference proteome</keyword>
<dbReference type="GO" id="GO:0016757">
    <property type="term" value="F:glycosyltransferase activity"/>
    <property type="evidence" value="ECO:0007669"/>
    <property type="project" value="UniProtKB-KW"/>
</dbReference>
<dbReference type="UniPathway" id="UPA00152"/>
<evidence type="ECO:0000256" key="1">
    <source>
        <dbReference type="ARBA" id="ARBA00004727"/>
    </source>
</evidence>
<dbReference type="EMBL" id="DUZY01000003">
    <property type="protein sequence ID" value="DAD30317.1"/>
    <property type="molecule type" value="Genomic_DNA"/>
</dbReference>
<dbReference type="PANTHER" id="PTHR45825:SF2">
    <property type="entry name" value="STARCH SYNTHASE 2, CHLOROPLASTIC_AMYLOPLASTIC"/>
    <property type="match status" value="1"/>
</dbReference>
<dbReference type="Gene3D" id="3.40.50.2000">
    <property type="entry name" value="Glycogen Phosphorylase B"/>
    <property type="match status" value="2"/>
</dbReference>
<dbReference type="InterPro" id="IPR013534">
    <property type="entry name" value="Starch_synth_cat_dom"/>
</dbReference>
<sequence>MVVAPRYSNYAEAQETGVRKRYKVDGQDMEVTFFQAYIDGMDFVFMDSPMFRNIEKNIYGGGREDILKRMVLFCKYTRCVLVIHNIAHQGRGPVSDFHYVDLPQNYIDHFKLHDPGGGEHFNIRAADLK</sequence>
<dbReference type="SUPFAM" id="SSF53756">
    <property type="entry name" value="UDP-Glycosyltransferase/glycogen phosphorylase"/>
    <property type="match status" value="1"/>
</dbReference>
<dbReference type="Pfam" id="PF08323">
    <property type="entry name" value="Glyco_transf_5"/>
    <property type="match status" value="1"/>
</dbReference>
<reference evidence="6 7" key="1">
    <citation type="journal article" date="2020" name="Mol. Biol. Evol.">
        <title>Distinct Expression and Methylation Patterns for Genes with Different Fates following a Single Whole-Genome Duplication in Flowering Plants.</title>
        <authorList>
            <person name="Shi T."/>
            <person name="Rahmani R.S."/>
            <person name="Gugger P.F."/>
            <person name="Wang M."/>
            <person name="Li H."/>
            <person name="Zhang Y."/>
            <person name="Li Z."/>
            <person name="Wang Q."/>
            <person name="Van de Peer Y."/>
            <person name="Marchal K."/>
            <person name="Chen J."/>
        </authorList>
    </citation>
    <scope>NUCLEOTIDE SEQUENCE [LARGE SCALE GENOMIC DNA]</scope>
    <source>
        <tissue evidence="6">Leaf</tissue>
    </source>
</reference>
<accession>A0A822YCW8</accession>
<comment type="caution">
    <text evidence="6">The sequence shown here is derived from an EMBL/GenBank/DDBJ whole genome shotgun (WGS) entry which is preliminary data.</text>
</comment>
<keyword evidence="3" id="KW-0808">Transferase</keyword>
<name>A0A822YCW8_NELNU</name>
<organism evidence="6 7">
    <name type="scientific">Nelumbo nucifera</name>
    <name type="common">Sacred lotus</name>
    <dbReference type="NCBI Taxonomy" id="4432"/>
    <lineage>
        <taxon>Eukaryota</taxon>
        <taxon>Viridiplantae</taxon>
        <taxon>Streptophyta</taxon>
        <taxon>Embryophyta</taxon>
        <taxon>Tracheophyta</taxon>
        <taxon>Spermatophyta</taxon>
        <taxon>Magnoliopsida</taxon>
        <taxon>Proteales</taxon>
        <taxon>Nelumbonaceae</taxon>
        <taxon>Nelumbo</taxon>
    </lineage>
</organism>
<evidence type="ECO:0000256" key="4">
    <source>
        <dbReference type="ARBA" id="ARBA00022922"/>
    </source>
</evidence>
<evidence type="ECO:0000313" key="7">
    <source>
        <dbReference type="Proteomes" id="UP000607653"/>
    </source>
</evidence>
<dbReference type="AlphaFoldDB" id="A0A822YCW8"/>
<gene>
    <name evidence="6" type="ORF">HUJ06_009168</name>
</gene>
<dbReference type="PANTHER" id="PTHR45825">
    <property type="entry name" value="GRANULE-BOUND STARCH SYNTHASE 1, CHLOROPLASTIC/AMYLOPLASTIC"/>
    <property type="match status" value="1"/>
</dbReference>
<evidence type="ECO:0000313" key="6">
    <source>
        <dbReference type="EMBL" id="DAD30317.1"/>
    </source>
</evidence>
<feature type="domain" description="Starch synthase catalytic" evidence="5">
    <location>
        <begin position="1"/>
        <end position="75"/>
    </location>
</feature>
<dbReference type="Proteomes" id="UP000607653">
    <property type="component" value="Unassembled WGS sequence"/>
</dbReference>
<keyword evidence="2" id="KW-0328">Glycosyltransferase</keyword>